<evidence type="ECO:0000313" key="7">
    <source>
        <dbReference type="Proteomes" id="UP000076722"/>
    </source>
</evidence>
<keyword evidence="1" id="KW-0723">Serine/threonine-protein kinase</keyword>
<dbReference type="PROSITE" id="PS51158">
    <property type="entry name" value="ALPHA_KINASE"/>
    <property type="match status" value="1"/>
</dbReference>
<reference evidence="6 7" key="1">
    <citation type="journal article" date="2016" name="Mol. Biol. Evol.">
        <title>Comparative Genomics of Early-Diverging Mushroom-Forming Fungi Provides Insights into the Origins of Lignocellulose Decay Capabilities.</title>
        <authorList>
            <person name="Nagy L.G."/>
            <person name="Riley R."/>
            <person name="Tritt A."/>
            <person name="Adam C."/>
            <person name="Daum C."/>
            <person name="Floudas D."/>
            <person name="Sun H."/>
            <person name="Yadav J.S."/>
            <person name="Pangilinan J."/>
            <person name="Larsson K.H."/>
            <person name="Matsuura K."/>
            <person name="Barry K."/>
            <person name="Labutti K."/>
            <person name="Kuo R."/>
            <person name="Ohm R.A."/>
            <person name="Bhattacharya S.S."/>
            <person name="Shirouzu T."/>
            <person name="Yoshinaga Y."/>
            <person name="Martin F.M."/>
            <person name="Grigoriev I.V."/>
            <person name="Hibbett D.S."/>
        </authorList>
    </citation>
    <scope>NUCLEOTIDE SEQUENCE [LARGE SCALE GENOMIC DNA]</scope>
    <source>
        <strain evidence="6 7">HHB9708</strain>
    </source>
</reference>
<feature type="domain" description="Alpha-type protein kinase" evidence="5">
    <location>
        <begin position="434"/>
        <end position="730"/>
    </location>
</feature>
<dbReference type="Gene3D" id="3.20.200.10">
    <property type="entry name" value="MHCK/EF2 kinase"/>
    <property type="match status" value="1"/>
</dbReference>
<proteinExistence type="predicted"/>
<feature type="compositionally biased region" description="Low complexity" evidence="4">
    <location>
        <begin position="564"/>
        <end position="573"/>
    </location>
</feature>
<feature type="region of interest" description="Disordered" evidence="4">
    <location>
        <begin position="556"/>
        <end position="609"/>
    </location>
</feature>
<dbReference type="Pfam" id="PF02816">
    <property type="entry name" value="Alpha_kinase"/>
    <property type="match status" value="1"/>
</dbReference>
<sequence length="777" mass="86374">MSDESSHCRSCSRPFPFGAFVDGLCALCFEFNSGAIDAEVHKKKLATQCRFCSLTFPLMQGDVCGFCSVKKDNKDAKGKGPASGYGSGPPPPPGPHDGPPHQPTPYDNAHSLYDYQRHQAGAERSNVNQGSSMGAISPEAMALAFGNRGAVPNVSPADIQYPSVPRGLKQYQAQRRTSNILTAKHEAHISGSNPLSTVFIEFSAIAYQQRRTKPPKPFPPVLDGFMPHGRSFPMGDIFLNVLFTLLTRYGGWQAHWEKICAIPWEFHEDIHFLWAHSKMALDLKYFLPFEGNPGWTLGRVYADLCSKDTKGFLVSNQELSRRHIKIHVLVDINSLMKRHMEKITHTSSLIPSLEPTYSAGPSSSRLDNNPEYSHKRERAESSSGPLTHPELASPPRKRSGGYNFMRSPTRDAYAYQAKESGQIPLEKLRSMPSRPLLFQAAFTRAQGHTFVTWETPPAYHAFISHEPFNSTGVQKDVYFMVRENGAMYVAKRIRSFTDAPYWDHYEAVETENYQASLLDILLNEFHAHARLCKAKVYDLQCADTFIAIEIDKIPEVSAPPERSPQPSSSAIPIPETPTSRTDKPEEVSVPPQNKPEESKTATSAPKPPKKLNAYLCEPFISESARLRKFSGSTTAGANKDLMGNTVDALAHFSVIASKGQLLLSDLQGFVDSASFTNDGREVCTLFDVMAHFTYDINRQVVTNRKEAEIKSFLRQHSCNGVCEVLGLDLLVPETLDSARARTTISSLYVAEDAHKTPTEARVNMNQEIPMGYMGWMS</sequence>
<dbReference type="SUPFAM" id="SSF56112">
    <property type="entry name" value="Protein kinase-like (PK-like)"/>
    <property type="match status" value="1"/>
</dbReference>
<dbReference type="InterPro" id="IPR004166">
    <property type="entry name" value="a-kinase_dom"/>
</dbReference>
<feature type="region of interest" description="Disordered" evidence="4">
    <location>
        <begin position="354"/>
        <end position="404"/>
    </location>
</feature>
<keyword evidence="2" id="KW-0808">Transferase</keyword>
<feature type="compositionally biased region" description="Polar residues" evidence="4">
    <location>
        <begin position="359"/>
        <end position="371"/>
    </location>
</feature>
<evidence type="ECO:0000256" key="3">
    <source>
        <dbReference type="ARBA" id="ARBA00022777"/>
    </source>
</evidence>
<feature type="region of interest" description="Disordered" evidence="4">
    <location>
        <begin position="77"/>
        <end position="109"/>
    </location>
</feature>
<dbReference type="CDD" id="cd04515">
    <property type="entry name" value="Alpha_kinase"/>
    <property type="match status" value="1"/>
</dbReference>
<organism evidence="6 7">
    <name type="scientific">Sistotremastrum niveocremeum HHB9708</name>
    <dbReference type="NCBI Taxonomy" id="1314777"/>
    <lineage>
        <taxon>Eukaryota</taxon>
        <taxon>Fungi</taxon>
        <taxon>Dikarya</taxon>
        <taxon>Basidiomycota</taxon>
        <taxon>Agaricomycotina</taxon>
        <taxon>Agaricomycetes</taxon>
        <taxon>Sistotremastrales</taxon>
        <taxon>Sistotremastraceae</taxon>
        <taxon>Sertulicium</taxon>
        <taxon>Sertulicium niveocremeum</taxon>
    </lineage>
</organism>
<dbReference type="OrthoDB" id="301415at2759"/>
<evidence type="ECO:0000256" key="1">
    <source>
        <dbReference type="ARBA" id="ARBA00022527"/>
    </source>
</evidence>
<accession>A0A164QEA8</accession>
<keyword evidence="3" id="KW-0418">Kinase</keyword>
<dbReference type="InterPro" id="IPR011009">
    <property type="entry name" value="Kinase-like_dom_sf"/>
</dbReference>
<evidence type="ECO:0000256" key="4">
    <source>
        <dbReference type="SAM" id="MobiDB-lite"/>
    </source>
</evidence>
<dbReference type="EMBL" id="KV419426">
    <property type="protein sequence ID" value="KZS89581.1"/>
    <property type="molecule type" value="Genomic_DNA"/>
</dbReference>
<keyword evidence="7" id="KW-1185">Reference proteome</keyword>
<dbReference type="GO" id="GO:0004674">
    <property type="term" value="F:protein serine/threonine kinase activity"/>
    <property type="evidence" value="ECO:0007669"/>
    <property type="project" value="UniProtKB-KW"/>
</dbReference>
<evidence type="ECO:0000259" key="5">
    <source>
        <dbReference type="PROSITE" id="PS51158"/>
    </source>
</evidence>
<evidence type="ECO:0000256" key="2">
    <source>
        <dbReference type="ARBA" id="ARBA00022679"/>
    </source>
</evidence>
<dbReference type="STRING" id="1314777.A0A164QEA8"/>
<dbReference type="AlphaFoldDB" id="A0A164QEA8"/>
<name>A0A164QEA8_9AGAM</name>
<gene>
    <name evidence="6" type="ORF">SISNIDRAFT_469109</name>
</gene>
<dbReference type="GO" id="GO:0005524">
    <property type="term" value="F:ATP binding"/>
    <property type="evidence" value="ECO:0007669"/>
    <property type="project" value="InterPro"/>
</dbReference>
<feature type="compositionally biased region" description="Pro residues" evidence="4">
    <location>
        <begin position="88"/>
        <end position="103"/>
    </location>
</feature>
<protein>
    <recommendedName>
        <fullName evidence="5">Alpha-type protein kinase domain-containing protein</fullName>
    </recommendedName>
</protein>
<evidence type="ECO:0000313" key="6">
    <source>
        <dbReference type="EMBL" id="KZS89581.1"/>
    </source>
</evidence>
<dbReference type="Proteomes" id="UP000076722">
    <property type="component" value="Unassembled WGS sequence"/>
</dbReference>